<accession>B2JKR5</accession>
<dbReference type="HOGENOM" id="CLU_2491878_0_0_4"/>
<keyword evidence="2" id="KW-1133">Transmembrane helix</keyword>
<feature type="compositionally biased region" description="Low complexity" evidence="1">
    <location>
        <begin position="63"/>
        <end position="80"/>
    </location>
</feature>
<dbReference type="AlphaFoldDB" id="B2JKR5"/>
<evidence type="ECO:0000313" key="4">
    <source>
        <dbReference type="Proteomes" id="UP000001192"/>
    </source>
</evidence>
<keyword evidence="2" id="KW-0812">Transmembrane</keyword>
<feature type="transmembrane region" description="Helical" evidence="2">
    <location>
        <begin position="42"/>
        <end position="61"/>
    </location>
</feature>
<proteinExistence type="predicted"/>
<dbReference type="KEGG" id="bph:Bphy_1710"/>
<evidence type="ECO:0000256" key="1">
    <source>
        <dbReference type="SAM" id="MobiDB-lite"/>
    </source>
</evidence>
<feature type="region of interest" description="Disordered" evidence="1">
    <location>
        <begin position="63"/>
        <end position="86"/>
    </location>
</feature>
<dbReference type="EMBL" id="CP001043">
    <property type="protein sequence ID" value="ACC70892.1"/>
    <property type="molecule type" value="Genomic_DNA"/>
</dbReference>
<organism evidence="3 4">
    <name type="scientific">Paraburkholderia phymatum (strain DSM 17167 / CIP 108236 / LMG 21445 / STM815)</name>
    <name type="common">Burkholderia phymatum</name>
    <dbReference type="NCBI Taxonomy" id="391038"/>
    <lineage>
        <taxon>Bacteria</taxon>
        <taxon>Pseudomonadati</taxon>
        <taxon>Pseudomonadota</taxon>
        <taxon>Betaproteobacteria</taxon>
        <taxon>Burkholderiales</taxon>
        <taxon>Burkholderiaceae</taxon>
        <taxon>Paraburkholderia</taxon>
    </lineage>
</organism>
<protein>
    <submittedName>
        <fullName evidence="3">Uncharacterized protein</fullName>
    </submittedName>
</protein>
<reference evidence="4" key="1">
    <citation type="journal article" date="2014" name="Stand. Genomic Sci.">
        <title>Complete genome sequence of Burkholderia phymatum STM815(T), a broad host range and efficient nitrogen-fixing symbiont of Mimosa species.</title>
        <authorList>
            <person name="Moulin L."/>
            <person name="Klonowska A."/>
            <person name="Caroline B."/>
            <person name="Booth K."/>
            <person name="Vriezen J.A."/>
            <person name="Melkonian R."/>
            <person name="James E.K."/>
            <person name="Young J.P."/>
            <person name="Bena G."/>
            <person name="Hauser L."/>
            <person name="Land M."/>
            <person name="Kyrpides N."/>
            <person name="Bruce D."/>
            <person name="Chain P."/>
            <person name="Copeland A."/>
            <person name="Pitluck S."/>
            <person name="Woyke T."/>
            <person name="Lizotte-Waniewski M."/>
            <person name="Bristow J."/>
            <person name="Riley M."/>
        </authorList>
    </citation>
    <scope>NUCLEOTIDE SEQUENCE [LARGE SCALE GENOMIC DNA]</scope>
    <source>
        <strain evidence="4">DSM 17167 / CIP 108236 / LMG 21445 / STM815</strain>
    </source>
</reference>
<dbReference type="STRING" id="391038.Bphy_1710"/>
<keyword evidence="2" id="KW-0472">Membrane</keyword>
<evidence type="ECO:0000313" key="3">
    <source>
        <dbReference type="EMBL" id="ACC70892.1"/>
    </source>
</evidence>
<sequence>MFAIGHRRRGARRVLASPVQRRAAHSVAPDRAGGFYMKVSRLVSAVFVVVALGVASLSLTACQSTGDMSSSGGASSSGTSGSSGGY</sequence>
<name>B2JKR5_PARP8</name>
<gene>
    <name evidence="3" type="ordered locus">Bphy_1710</name>
</gene>
<evidence type="ECO:0000256" key="2">
    <source>
        <dbReference type="SAM" id="Phobius"/>
    </source>
</evidence>
<dbReference type="eggNOG" id="ENOG5030X8P">
    <property type="taxonomic scope" value="Bacteria"/>
</dbReference>
<keyword evidence="4" id="KW-1185">Reference proteome</keyword>
<dbReference type="Proteomes" id="UP000001192">
    <property type="component" value="Chromosome 1"/>
</dbReference>